<reference evidence="9" key="1">
    <citation type="submission" date="2025-08" db="UniProtKB">
        <authorList>
            <consortium name="RefSeq"/>
        </authorList>
    </citation>
    <scope>IDENTIFICATION</scope>
    <source>
        <tissue evidence="9">Testes</tissue>
    </source>
</reference>
<dbReference type="PANTHER" id="PTHR44755">
    <property type="entry name" value="NATRIURETIC PEPTIDE RECEPTOR 3-RELATED"/>
    <property type="match status" value="1"/>
</dbReference>
<comment type="subcellular location">
    <subcellularLocation>
        <location evidence="1">Membrane</location>
        <topology evidence="1">Multi-pass membrane protein</topology>
    </subcellularLocation>
</comment>
<gene>
    <name evidence="9" type="primary">LOC102808474</name>
</gene>
<dbReference type="RefSeq" id="XP_006822843.1">
    <property type="nucleotide sequence ID" value="XM_006822780.1"/>
</dbReference>
<name>A0ABM0MS52_SACKO</name>
<feature type="domain" description="Receptor ligand binding region" evidence="7">
    <location>
        <begin position="50"/>
        <end position="282"/>
    </location>
</feature>
<dbReference type="PRINTS" id="PR00248">
    <property type="entry name" value="GPCRMGR"/>
</dbReference>
<dbReference type="PANTHER" id="PTHR44755:SF8">
    <property type="entry name" value="RECEPTOR LIGAND BINDING REGION DOMAIN-CONTAINING PROTEIN"/>
    <property type="match status" value="1"/>
</dbReference>
<organism evidence="8 9">
    <name type="scientific">Saccoglossus kowalevskii</name>
    <name type="common">Acorn worm</name>
    <dbReference type="NCBI Taxonomy" id="10224"/>
    <lineage>
        <taxon>Eukaryota</taxon>
        <taxon>Metazoa</taxon>
        <taxon>Hemichordata</taxon>
        <taxon>Enteropneusta</taxon>
        <taxon>Harrimaniidae</taxon>
        <taxon>Saccoglossus</taxon>
    </lineage>
</organism>
<evidence type="ECO:0000256" key="2">
    <source>
        <dbReference type="ARBA" id="ARBA00022692"/>
    </source>
</evidence>
<protein>
    <submittedName>
        <fullName evidence="9">Resact receptor-like</fullName>
    </submittedName>
</protein>
<accession>A0ABM0MS52</accession>
<evidence type="ECO:0000256" key="3">
    <source>
        <dbReference type="ARBA" id="ARBA00022989"/>
    </source>
</evidence>
<keyword evidence="4" id="KW-0472">Membrane</keyword>
<keyword evidence="3" id="KW-1133">Transmembrane helix</keyword>
<evidence type="ECO:0000313" key="9">
    <source>
        <dbReference type="RefSeq" id="XP_006822843.1"/>
    </source>
</evidence>
<keyword evidence="2" id="KW-0812">Transmembrane</keyword>
<evidence type="ECO:0000256" key="1">
    <source>
        <dbReference type="ARBA" id="ARBA00004141"/>
    </source>
</evidence>
<dbReference type="Gene3D" id="3.40.50.2300">
    <property type="match status" value="1"/>
</dbReference>
<dbReference type="GeneID" id="102808474"/>
<dbReference type="SUPFAM" id="SSF53822">
    <property type="entry name" value="Periplasmic binding protein-like I"/>
    <property type="match status" value="1"/>
</dbReference>
<evidence type="ECO:0000256" key="4">
    <source>
        <dbReference type="ARBA" id="ARBA00023136"/>
    </source>
</evidence>
<evidence type="ECO:0000313" key="8">
    <source>
        <dbReference type="Proteomes" id="UP000694865"/>
    </source>
</evidence>
<keyword evidence="6" id="KW-0325">Glycoprotein</keyword>
<dbReference type="InterPro" id="IPR052612">
    <property type="entry name" value="ANP_Clearance_Receptor"/>
</dbReference>
<keyword evidence="5" id="KW-0675">Receptor</keyword>
<dbReference type="InterPro" id="IPR028082">
    <property type="entry name" value="Peripla_BP_I"/>
</dbReference>
<dbReference type="Pfam" id="PF01094">
    <property type="entry name" value="ANF_receptor"/>
    <property type="match status" value="1"/>
</dbReference>
<keyword evidence="8" id="KW-1185">Reference proteome</keyword>
<dbReference type="InterPro" id="IPR000337">
    <property type="entry name" value="GPCR_3"/>
</dbReference>
<evidence type="ECO:0000256" key="5">
    <source>
        <dbReference type="ARBA" id="ARBA00023170"/>
    </source>
</evidence>
<evidence type="ECO:0000259" key="7">
    <source>
        <dbReference type="Pfam" id="PF01094"/>
    </source>
</evidence>
<dbReference type="CDD" id="cd06352">
    <property type="entry name" value="PBP1_NPR_GC-like"/>
    <property type="match status" value="1"/>
</dbReference>
<evidence type="ECO:0000256" key="6">
    <source>
        <dbReference type="ARBA" id="ARBA00023180"/>
    </source>
</evidence>
<proteinExistence type="predicted"/>
<dbReference type="Proteomes" id="UP000694865">
    <property type="component" value="Unplaced"/>
</dbReference>
<sequence length="309" mass="34448">MDIKTNTVLLATVVTVIFIFSRNVRVVTAKNFHLGVLIPWDGFWAVGPHVAGAVNVALDDILSDPRFAAIHNGGHNITYAWRNDECTASIGLYETIDLWSGKFDGTPMDAMIGSGCSVVCEPTGLLTAKWEIPQVSWNCASSLLSDKGLYPTFARTVAPYTKLTGFFITIFQHYNWDHVAILTSQENLWKIAAMAMRDEFEMNNITVSAFEEFSPGHDQFTEDDVWKQHRALENAAQVSRVFILCVYGGDARNLVLHAYDKGLLNGNYVFYMIEISTLDIQFGVNTWMGDDGRDDDAIKAFEGANKLEP</sequence>
<dbReference type="InterPro" id="IPR001828">
    <property type="entry name" value="ANF_lig-bd_rcpt"/>
</dbReference>